<keyword evidence="5 9" id="KW-0653">Protein transport</keyword>
<feature type="domain" description="Protein translocase subunit SecDF P1" evidence="11">
    <location>
        <begin position="176"/>
        <end position="234"/>
    </location>
</feature>
<evidence type="ECO:0000256" key="7">
    <source>
        <dbReference type="ARBA" id="ARBA00023010"/>
    </source>
</evidence>
<dbReference type="KEGG" id="bchi:OY14_03265"/>
<dbReference type="Pfam" id="PF22599">
    <property type="entry name" value="SecDF_P1_head"/>
    <property type="match status" value="1"/>
</dbReference>
<feature type="transmembrane region" description="Helical" evidence="9">
    <location>
        <begin position="442"/>
        <end position="462"/>
    </location>
</feature>
<proteinExistence type="inferred from homology"/>
<dbReference type="InterPro" id="IPR001036">
    <property type="entry name" value="Acrflvin-R"/>
</dbReference>
<dbReference type="AlphaFoldDB" id="A0A0A7UYD8"/>
<evidence type="ECO:0000256" key="8">
    <source>
        <dbReference type="ARBA" id="ARBA00023136"/>
    </source>
</evidence>
<evidence type="ECO:0000259" key="12">
    <source>
        <dbReference type="Pfam" id="PF22599"/>
    </source>
</evidence>
<dbReference type="InterPro" id="IPR048634">
    <property type="entry name" value="SecD_SecF_C"/>
</dbReference>
<comment type="function">
    <text evidence="9">Part of the Sec protein translocase complex. Interacts with the SecYEG preprotein conducting channel. SecDF uses the proton motive force (PMF) to complete protein translocation after the ATP-dependent function of SecA.</text>
</comment>
<dbReference type="InterPro" id="IPR022813">
    <property type="entry name" value="SecD/SecF_arch_bac"/>
</dbReference>
<dbReference type="InterPro" id="IPR048631">
    <property type="entry name" value="SecD_1st"/>
</dbReference>
<evidence type="ECO:0000256" key="1">
    <source>
        <dbReference type="ARBA" id="ARBA00004651"/>
    </source>
</evidence>
<evidence type="ECO:0000256" key="5">
    <source>
        <dbReference type="ARBA" id="ARBA00022927"/>
    </source>
</evidence>
<dbReference type="NCBIfam" id="TIGR01129">
    <property type="entry name" value="secD"/>
    <property type="match status" value="1"/>
</dbReference>
<evidence type="ECO:0000259" key="10">
    <source>
        <dbReference type="Pfam" id="PF02355"/>
    </source>
</evidence>
<feature type="domain" description="Protein export membrane protein SecD/SecF C-terminal" evidence="10">
    <location>
        <begin position="394"/>
        <end position="564"/>
    </location>
</feature>
<dbReference type="Gene3D" id="3.30.70.3220">
    <property type="match status" value="1"/>
</dbReference>
<dbReference type="HAMAP" id="MF_01463_B">
    <property type="entry name" value="SecD_B"/>
    <property type="match status" value="1"/>
</dbReference>
<keyword evidence="8 9" id="KW-0472">Membrane</keyword>
<dbReference type="SUPFAM" id="SSF82866">
    <property type="entry name" value="Multidrug efflux transporter AcrB transmembrane domain"/>
    <property type="match status" value="1"/>
</dbReference>
<dbReference type="GO" id="GO:0015450">
    <property type="term" value="F:protein-transporting ATPase activity"/>
    <property type="evidence" value="ECO:0007669"/>
    <property type="project" value="InterPro"/>
</dbReference>
<evidence type="ECO:0000256" key="6">
    <source>
        <dbReference type="ARBA" id="ARBA00022989"/>
    </source>
</evidence>
<evidence type="ECO:0000256" key="4">
    <source>
        <dbReference type="ARBA" id="ARBA00022692"/>
    </source>
</evidence>
<name>A0A0A7UYD8_9SPIR</name>
<keyword evidence="14" id="KW-1185">Reference proteome</keyword>
<dbReference type="GO" id="GO:0006605">
    <property type="term" value="P:protein targeting"/>
    <property type="evidence" value="ECO:0007669"/>
    <property type="project" value="UniProtKB-UniRule"/>
</dbReference>
<dbReference type="PROSITE" id="PS51257">
    <property type="entry name" value="PROKAR_LIPOPROTEIN"/>
    <property type="match status" value="1"/>
</dbReference>
<feature type="transmembrane region" description="Helical" evidence="9">
    <location>
        <begin position="413"/>
        <end position="435"/>
    </location>
</feature>
<organism evidence="13 14">
    <name type="scientific">Borreliella chilensis</name>
    <dbReference type="NCBI Taxonomy" id="1245910"/>
    <lineage>
        <taxon>Bacteria</taxon>
        <taxon>Pseudomonadati</taxon>
        <taxon>Spirochaetota</taxon>
        <taxon>Spirochaetia</taxon>
        <taxon>Spirochaetales</taxon>
        <taxon>Borreliaceae</taxon>
        <taxon>Borreliella</taxon>
    </lineage>
</organism>
<keyword evidence="3 9" id="KW-1003">Cell membrane</keyword>
<keyword evidence="6 9" id="KW-1133">Transmembrane helix</keyword>
<dbReference type="Pfam" id="PF02355">
    <property type="entry name" value="SecD_SecF_C"/>
    <property type="match status" value="1"/>
</dbReference>
<dbReference type="PANTHER" id="PTHR30081:SF1">
    <property type="entry name" value="PROTEIN TRANSLOCASE SUBUNIT SECD"/>
    <property type="match status" value="1"/>
</dbReference>
<dbReference type="Proteomes" id="UP000030940">
    <property type="component" value="Chromosome"/>
</dbReference>
<dbReference type="InterPro" id="IPR055344">
    <property type="entry name" value="SecD_SecF_C_bact"/>
</dbReference>
<feature type="transmembrane region" description="Helical" evidence="9">
    <location>
        <begin position="539"/>
        <end position="562"/>
    </location>
</feature>
<dbReference type="GO" id="GO:0005886">
    <property type="term" value="C:plasma membrane"/>
    <property type="evidence" value="ECO:0007669"/>
    <property type="project" value="UniProtKB-SubCell"/>
</dbReference>
<dbReference type="GO" id="GO:0043952">
    <property type="term" value="P:protein transport by the Sec complex"/>
    <property type="evidence" value="ECO:0007669"/>
    <property type="project" value="UniProtKB-UniRule"/>
</dbReference>
<evidence type="ECO:0000256" key="2">
    <source>
        <dbReference type="ARBA" id="ARBA00022448"/>
    </source>
</evidence>
<dbReference type="PRINTS" id="PR00702">
    <property type="entry name" value="ACRIFLAVINRP"/>
</dbReference>
<keyword evidence="2 9" id="KW-0813">Transport</keyword>
<dbReference type="HOGENOM" id="CLU_007894_4_3_12"/>
<dbReference type="InterPro" id="IPR054384">
    <property type="entry name" value="SecDF_P1_head"/>
</dbReference>
<dbReference type="STRING" id="1245910.OY14_03265"/>
<feature type="transmembrane region" description="Helical" evidence="9">
    <location>
        <begin position="468"/>
        <end position="489"/>
    </location>
</feature>
<comment type="subcellular location">
    <subcellularLocation>
        <location evidence="1 9">Cell membrane</location>
        <topology evidence="1 9">Multi-pass membrane protein</topology>
    </subcellularLocation>
</comment>
<gene>
    <name evidence="9" type="primary">secD</name>
    <name evidence="13" type="ORF">OY14_03265</name>
</gene>
<comment type="caution">
    <text evidence="9">Lacks conserved residue(s) required for the propagation of feature annotation.</text>
</comment>
<dbReference type="PANTHER" id="PTHR30081">
    <property type="entry name" value="PROTEIN-EXPORT MEMBRANE PROTEIN SEC"/>
    <property type="match status" value="1"/>
</dbReference>
<dbReference type="InterPro" id="IPR005791">
    <property type="entry name" value="SecD"/>
</dbReference>
<dbReference type="NCBIfam" id="TIGR00916">
    <property type="entry name" value="2A0604s01"/>
    <property type="match status" value="1"/>
</dbReference>
<evidence type="ECO:0000313" key="14">
    <source>
        <dbReference type="Proteomes" id="UP000030940"/>
    </source>
</evidence>
<evidence type="ECO:0000259" key="11">
    <source>
        <dbReference type="Pfam" id="PF21760"/>
    </source>
</evidence>
<feature type="domain" description="SecDF P1 head subdomain" evidence="12">
    <location>
        <begin position="295"/>
        <end position="392"/>
    </location>
</feature>
<evidence type="ECO:0000313" key="13">
    <source>
        <dbReference type="EMBL" id="AJA90443.1"/>
    </source>
</evidence>
<feature type="transmembrane region" description="Helical" evidence="9">
    <location>
        <begin position="510"/>
        <end position="533"/>
    </location>
</feature>
<dbReference type="Pfam" id="PF21760">
    <property type="entry name" value="SecD_1st"/>
    <property type="match status" value="1"/>
</dbReference>
<keyword evidence="4 9" id="KW-0812">Transmembrane</keyword>
<comment type="similarity">
    <text evidence="9">Belongs to the SecD/SecF family. SecD subfamily.</text>
</comment>
<protein>
    <recommendedName>
        <fullName evidence="9">Protein translocase subunit SecD</fullName>
    </recommendedName>
</protein>
<accession>A0A0A7UYD8</accession>
<dbReference type="Gene3D" id="1.20.1640.10">
    <property type="entry name" value="Multidrug efflux transporter AcrB transmembrane domain"/>
    <property type="match status" value="1"/>
</dbReference>
<sequence>MKKGSKLILILLVTVFACLLIFPTLKWYFLMDIEDKKISSYSQEALRDYSKEKALNDLSKLKELYNKGPNSSIPTSLSYLIPIAKNNYRSSMKTPPSSFTAKSLREGFLTDSDMGEVSLEIYRHYENIKKSKNRIIHLGLDLSGGMSATISLDYSNVEKKLGRSLSFAEKEDAIYRTMQILKERVDKFGLTEPKIAREAGGNKIFLDIPGERDESRINTLLSGKGNLTFYVVDDELTSLLHRKILEAGSLFSISEIQKNMNLPDNKQIFPWYVKDSYGVDDESSVRYYVVDISLENSFDGAHIKDAGVSNDPRTGRDIVAFNLDVDGSEKFFKFTQKNVGKSLAVVMEGKIKSVAGIGYAITGGNVSIQGDSFDKKEALDLALVFKTAAFPVGIKIDDLRIIGPTLGVKTIDLGIKASVLALCLVFLFMCVYYGLSGFVAGFSLVIYNVFLILAILSAFNFTLTLTSIAGLVLTMGMAVDINIVIYERIKEEIREGRKFENAFEDGFRKAFLSIMDANITTFIAVLFLTLLGTGVIQGFAWSLSVGIVASLFSSLIFSRFILEFIISVRKSKFISISWSSKYAKSN</sequence>
<evidence type="ECO:0000256" key="3">
    <source>
        <dbReference type="ARBA" id="ARBA00022475"/>
    </source>
</evidence>
<dbReference type="GO" id="GO:0065002">
    <property type="term" value="P:intracellular protein transmembrane transport"/>
    <property type="evidence" value="ECO:0007669"/>
    <property type="project" value="UniProtKB-UniRule"/>
</dbReference>
<dbReference type="Gene3D" id="3.30.1360.200">
    <property type="match status" value="1"/>
</dbReference>
<evidence type="ECO:0000256" key="9">
    <source>
        <dbReference type="HAMAP-Rule" id="MF_01463"/>
    </source>
</evidence>
<reference evidence="13 14" key="1">
    <citation type="journal article" date="2015" name="Genome Announc.">
        <title>Genome Sequence of Borrelia chilensis VA1, a South American Member of the Lyme Borreliosis Group.</title>
        <authorList>
            <person name="Huang W."/>
            <person name="Ojaimi C."/>
            <person name="Fallon J.T."/>
            <person name="Travisany D."/>
            <person name="Maass A."/>
            <person name="Ivanova L."/>
            <person name="Tomova A."/>
            <person name="Gonzalez-Acuna D."/>
            <person name="Godfrey H.P."/>
            <person name="Cabello F.C."/>
        </authorList>
    </citation>
    <scope>NUCLEOTIDE SEQUENCE [LARGE SCALE GENOMIC DNA]</scope>
    <source>
        <strain evidence="13 14">VA1</strain>
    </source>
</reference>
<dbReference type="EMBL" id="CP009910">
    <property type="protein sequence ID" value="AJA90443.1"/>
    <property type="molecule type" value="Genomic_DNA"/>
</dbReference>
<comment type="subunit">
    <text evidence="9">Forms a complex with SecF. Part of the essential Sec protein translocation apparatus which comprises SecA, SecYEG and auxiliary proteins SecDF. Other proteins may also be involved.</text>
</comment>
<keyword evidence="7 9" id="KW-0811">Translocation</keyword>